<evidence type="ECO:0008006" key="3">
    <source>
        <dbReference type="Google" id="ProtNLM"/>
    </source>
</evidence>
<dbReference type="AlphaFoldDB" id="A0D8L0"/>
<keyword evidence="2" id="KW-1185">Reference proteome</keyword>
<organism evidence="1 2">
    <name type="scientific">Paramecium tetraurelia</name>
    <dbReference type="NCBI Taxonomy" id="5888"/>
    <lineage>
        <taxon>Eukaryota</taxon>
        <taxon>Sar</taxon>
        <taxon>Alveolata</taxon>
        <taxon>Ciliophora</taxon>
        <taxon>Intramacronucleata</taxon>
        <taxon>Oligohymenophorea</taxon>
        <taxon>Peniculida</taxon>
        <taxon>Parameciidae</taxon>
        <taxon>Paramecium</taxon>
    </lineage>
</organism>
<proteinExistence type="predicted"/>
<dbReference type="OMA" id="PMYIRNT"/>
<dbReference type="EMBL" id="CT868330">
    <property type="protein sequence ID" value="CAK79377.1"/>
    <property type="molecule type" value="Genomic_DNA"/>
</dbReference>
<dbReference type="GeneID" id="5032558"/>
<evidence type="ECO:0000313" key="1">
    <source>
        <dbReference type="EMBL" id="CAK79377.1"/>
    </source>
</evidence>
<gene>
    <name evidence="1" type="ORF">GSPATT00014323001</name>
</gene>
<protein>
    <recommendedName>
        <fullName evidence="3">PIH1 N-terminal domain-containing protein</fullName>
    </recommendedName>
</protein>
<dbReference type="OrthoDB" id="295093at2759"/>
<dbReference type="RefSeq" id="XP_001446774.1">
    <property type="nucleotide sequence ID" value="XM_001446737.1"/>
</dbReference>
<dbReference type="Proteomes" id="UP000000600">
    <property type="component" value="Unassembled WGS sequence"/>
</dbReference>
<reference evidence="1 2" key="1">
    <citation type="journal article" date="2006" name="Nature">
        <title>Global trends of whole-genome duplications revealed by the ciliate Paramecium tetraurelia.</title>
        <authorList>
            <consortium name="Genoscope"/>
            <person name="Aury J.-M."/>
            <person name="Jaillon O."/>
            <person name="Duret L."/>
            <person name="Noel B."/>
            <person name="Jubin C."/>
            <person name="Porcel B.M."/>
            <person name="Segurens B."/>
            <person name="Daubin V."/>
            <person name="Anthouard V."/>
            <person name="Aiach N."/>
            <person name="Arnaiz O."/>
            <person name="Billaut A."/>
            <person name="Beisson J."/>
            <person name="Blanc I."/>
            <person name="Bouhouche K."/>
            <person name="Camara F."/>
            <person name="Duharcourt S."/>
            <person name="Guigo R."/>
            <person name="Gogendeau D."/>
            <person name="Katinka M."/>
            <person name="Keller A.-M."/>
            <person name="Kissmehl R."/>
            <person name="Klotz C."/>
            <person name="Koll F."/>
            <person name="Le Moue A."/>
            <person name="Lepere C."/>
            <person name="Malinsky S."/>
            <person name="Nowacki M."/>
            <person name="Nowak J.K."/>
            <person name="Plattner H."/>
            <person name="Poulain J."/>
            <person name="Ruiz F."/>
            <person name="Serrano V."/>
            <person name="Zagulski M."/>
            <person name="Dessen P."/>
            <person name="Betermier M."/>
            <person name="Weissenbach J."/>
            <person name="Scarpelli C."/>
            <person name="Schachter V."/>
            <person name="Sperling L."/>
            <person name="Meyer E."/>
            <person name="Cohen J."/>
            <person name="Wincker P."/>
        </authorList>
    </citation>
    <scope>NUCLEOTIDE SEQUENCE [LARGE SCALE GENOMIC DNA]</scope>
    <source>
        <strain evidence="1 2">Stock d4-2</strain>
    </source>
</reference>
<dbReference type="KEGG" id="ptm:GSPATT00014323001"/>
<sequence length="543" mass="64033">MNNHSTQFEILPKLITNQHKLLDPMYIRNTQQRNSQYLITYNSCRNESKILPHIQRRSMMQGNSKQMVVQRFMYSFDYNTRHFGTTCDRGFQGLSSYHLSQKFGHLGTRLQPLEKNIVADMTDGEDVEEIKKDERLFYKKIYKYHQMPVLALIKSFEIEWIKEKDAQVNRKVSKSLILNFQTTLQILNTHQDFIDFFMKNLQLLELNTVALKQKGLHQLKEKVDKFSSQEFPSPYLIISNQTGHGFFKIHFPIIEIYFQEYQYVETIKLSPMKLYELVNNNFFQVSEIVQEMNVDLSVLKQNLLIQQTESKSKVQEQIEEKVKPEVQVSDQPQTQTQPIIETQQKLVTTKSNNSDFGLIINEKISEFPDKILHKRMIKGIVQKDEKNFFCVDFLPLQFIIKEKVSQKTVKLYSPTFQEFNDFLTQLGQKHMKQVIDECLITQFDLQPEDFDYKEFKKGTKISLSFPTVSELNLEITEEHLNNGLLSVFVKEIEINNKDLQIMVEPCTFGIYNQLTCMTEKRNCTSKELTSILQKKYQVKFQLV</sequence>
<dbReference type="InParanoid" id="A0D8L0"/>
<name>A0D8L0_PARTE</name>
<dbReference type="eggNOG" id="ENOG502T2IW">
    <property type="taxonomic scope" value="Eukaryota"/>
</dbReference>
<dbReference type="HOGENOM" id="CLU_023551_0_0_1"/>
<accession>A0D8L0</accession>
<evidence type="ECO:0000313" key="2">
    <source>
        <dbReference type="Proteomes" id="UP000000600"/>
    </source>
</evidence>